<accession>A0A936F2Y0</accession>
<dbReference type="EMBL" id="JADKCH010000012">
    <property type="protein sequence ID" value="MBK8573164.1"/>
    <property type="molecule type" value="Genomic_DNA"/>
</dbReference>
<organism evidence="2 3">
    <name type="scientific">Candidatus Geothrix odensensis</name>
    <dbReference type="NCBI Taxonomy" id="2954440"/>
    <lineage>
        <taxon>Bacteria</taxon>
        <taxon>Pseudomonadati</taxon>
        <taxon>Acidobacteriota</taxon>
        <taxon>Holophagae</taxon>
        <taxon>Holophagales</taxon>
        <taxon>Holophagaceae</taxon>
        <taxon>Geothrix</taxon>
    </lineage>
</organism>
<evidence type="ECO:0000259" key="1">
    <source>
        <dbReference type="PROSITE" id="PS50206"/>
    </source>
</evidence>
<proteinExistence type="predicted"/>
<name>A0A936F2Y0_9BACT</name>
<protein>
    <submittedName>
        <fullName evidence="2">Rhodanese-like domain-containing protein</fullName>
    </submittedName>
</protein>
<dbReference type="PROSITE" id="PS50206">
    <property type="entry name" value="RHODANESE_3"/>
    <property type="match status" value="1"/>
</dbReference>
<sequence length="137" mass="14928">MDAFEGTGMVIQGLRFLSPREALRVLGKGTVLLDLRSDELMEMKAFEVPATIHVPHRDLASHLASLPQDRPLLLADSSGVFTKAAAQVLLEHGFEQVACLNGGMLAWDQEGLPVLTDPEAILHGECACVMRSRKVRP</sequence>
<dbReference type="PANTHER" id="PTHR43031">
    <property type="entry name" value="FAD-DEPENDENT OXIDOREDUCTASE"/>
    <property type="match status" value="1"/>
</dbReference>
<dbReference type="Gene3D" id="3.40.250.10">
    <property type="entry name" value="Rhodanese-like domain"/>
    <property type="match status" value="1"/>
</dbReference>
<dbReference type="InterPro" id="IPR050229">
    <property type="entry name" value="GlpE_sulfurtransferase"/>
</dbReference>
<dbReference type="Proteomes" id="UP000709959">
    <property type="component" value="Unassembled WGS sequence"/>
</dbReference>
<dbReference type="Pfam" id="PF00581">
    <property type="entry name" value="Rhodanese"/>
    <property type="match status" value="1"/>
</dbReference>
<dbReference type="InterPro" id="IPR036873">
    <property type="entry name" value="Rhodanese-like_dom_sf"/>
</dbReference>
<dbReference type="CDD" id="cd00158">
    <property type="entry name" value="RHOD"/>
    <property type="match status" value="1"/>
</dbReference>
<dbReference type="SUPFAM" id="SSF52821">
    <property type="entry name" value="Rhodanese/Cell cycle control phosphatase"/>
    <property type="match status" value="1"/>
</dbReference>
<evidence type="ECO:0000313" key="3">
    <source>
        <dbReference type="Proteomes" id="UP000709959"/>
    </source>
</evidence>
<feature type="domain" description="Rhodanese" evidence="1">
    <location>
        <begin position="26"/>
        <end position="116"/>
    </location>
</feature>
<dbReference type="SMART" id="SM00450">
    <property type="entry name" value="RHOD"/>
    <property type="match status" value="1"/>
</dbReference>
<comment type="caution">
    <text evidence="2">The sequence shown here is derived from an EMBL/GenBank/DDBJ whole genome shotgun (WGS) entry which is preliminary data.</text>
</comment>
<evidence type="ECO:0000313" key="2">
    <source>
        <dbReference type="EMBL" id="MBK8573164.1"/>
    </source>
</evidence>
<reference evidence="2 3" key="1">
    <citation type="submission" date="2020-10" db="EMBL/GenBank/DDBJ databases">
        <title>Connecting structure to function with the recovery of over 1000 high-quality activated sludge metagenome-assembled genomes encoding full-length rRNA genes using long-read sequencing.</title>
        <authorList>
            <person name="Singleton C.M."/>
            <person name="Petriglieri F."/>
            <person name="Kristensen J.M."/>
            <person name="Kirkegaard R.H."/>
            <person name="Michaelsen T.Y."/>
            <person name="Andersen M.H."/>
            <person name="Karst S.M."/>
            <person name="Dueholm M.S."/>
            <person name="Nielsen P.H."/>
            <person name="Albertsen M."/>
        </authorList>
    </citation>
    <scope>NUCLEOTIDE SEQUENCE [LARGE SCALE GENOMIC DNA]</scope>
    <source>
        <strain evidence="2">OdNE_18-Q3-R46-58_MAXAC.008</strain>
    </source>
</reference>
<gene>
    <name evidence="2" type="ORF">IPN91_11065</name>
</gene>
<dbReference type="AlphaFoldDB" id="A0A936F2Y0"/>
<dbReference type="PANTHER" id="PTHR43031:SF1">
    <property type="entry name" value="PYRIDINE NUCLEOTIDE-DISULPHIDE OXIDOREDUCTASE"/>
    <property type="match status" value="1"/>
</dbReference>
<dbReference type="InterPro" id="IPR001763">
    <property type="entry name" value="Rhodanese-like_dom"/>
</dbReference>